<dbReference type="AlphaFoldDB" id="A0A1A8WYC5"/>
<evidence type="ECO:0000313" key="2">
    <source>
        <dbReference type="EMBL" id="SBS97965.1"/>
    </source>
</evidence>
<evidence type="ECO:0000256" key="1">
    <source>
        <dbReference type="SAM" id="MobiDB-lite"/>
    </source>
</evidence>
<feature type="region of interest" description="Disordered" evidence="1">
    <location>
        <begin position="659"/>
        <end position="682"/>
    </location>
</feature>
<dbReference type="VEuPathDB" id="PlasmoDB:PocGH01_14018200"/>
<dbReference type="Proteomes" id="UP000078546">
    <property type="component" value="Unassembled WGS sequence"/>
</dbReference>
<sequence>MEEKIESHLASLNFLEICNYVDKEENETQLDQLAKCICRNNISTTVNILEKCSCRNVDISKLNKNILDELENELVKKRNDETFVCIKQYVFLLYRVMLFFDKINLETIKMVYDIFLIFSLRLVIFLNEKEFLLRIVMSILRNLKEKKKKKNKNNKLYDSFMCLLEKTMYEMYCFIHMSHFIYLHSLLIYLYANVHADRYRGVRRDTMQTISDVLIQINTILKKLHELPIHENITIEDINNHWNSCPPILRRGDKNTFFRKPFEGECLIDTVNKTTIKLIYEECHFPQLSYSIISTTFDTNKYALSKKKYLQNYNTTNVNINNFLLLLKIMSPNFLLWVSNKKTKTNWGQNVQRGITSNEQNDLYTFNLYYVLEDSRNHNYLKDSMDTFIFLYFLLHSLHNVNKNMDSPTKILIKCVLENYVTLFRKSNLSSSKKENIWLSNPSEGKTEMDVLYHKREEELSNLEVCIGGISKNGQYLEEAKGGKKIKEMKNNTREENFSKDRSYTMLDTIPFTTSHIFRRNTEKMVAKLKSLIIWGYVHPDNSDELNFFKLSNVFIFNENLFSGYKKRESISQYLFRKNNFFIYNYALFKNTYECKTLGYKYMDRFSDFISRLLLHFILVLTKFYMHTAGLFQDSTIEDMCQKELTGVYSQSKNAPEKYASAHKENETNDKNEKKLQKGDTKMNSKMDLKKEQCTEKRENKNKISNNTIELDKNISEIFTSTFCLEIYPIDENIEPFFNDLLFICFKLINYPCKEVQNICLCIISIIVPRINGNSCYMKYINKKAETLINFIDDEIFDQNEVLRNYIYIKIKLGKKLNFDIVDSVKELIRICSLKLHNKKLCSLICKNVLLSFYYYPCLLPFVLHKYISLIFYLIETNNITTILDALKCLLLLFKINLEDIKIYCDDIVYRLHLLFNIFREDKPNISTNDIARSENSSHGSDSTDASKDVTSFLKKFYFNATQVEQGRLEILRHIKLILYCVHSACSAKEYAHLMRIFNVRPREYKEHAQKFRFFSLF</sequence>
<gene>
    <name evidence="2" type="ORF">POVCU1_042400</name>
</gene>
<accession>A0A1A8WYC5</accession>
<feature type="compositionally biased region" description="Basic and acidic residues" evidence="1">
    <location>
        <begin position="660"/>
        <end position="682"/>
    </location>
</feature>
<proteinExistence type="predicted"/>
<dbReference type="SUPFAM" id="SSF48371">
    <property type="entry name" value="ARM repeat"/>
    <property type="match status" value="1"/>
</dbReference>
<dbReference type="EMBL" id="FLQV01000772">
    <property type="protein sequence ID" value="SBS97965.1"/>
    <property type="molecule type" value="Genomic_DNA"/>
</dbReference>
<dbReference type="InterPro" id="IPR016024">
    <property type="entry name" value="ARM-type_fold"/>
</dbReference>
<reference evidence="3" key="1">
    <citation type="submission" date="2016-05" db="EMBL/GenBank/DDBJ databases">
        <authorList>
            <person name="Naeem Raeece"/>
        </authorList>
    </citation>
    <scope>NUCLEOTIDE SEQUENCE [LARGE SCALE GENOMIC DNA]</scope>
</reference>
<evidence type="ECO:0000313" key="3">
    <source>
        <dbReference type="Proteomes" id="UP000078546"/>
    </source>
</evidence>
<organism evidence="2 3">
    <name type="scientific">Plasmodium ovale curtisi</name>
    <dbReference type="NCBI Taxonomy" id="864141"/>
    <lineage>
        <taxon>Eukaryota</taxon>
        <taxon>Sar</taxon>
        <taxon>Alveolata</taxon>
        <taxon>Apicomplexa</taxon>
        <taxon>Aconoidasida</taxon>
        <taxon>Haemosporida</taxon>
        <taxon>Plasmodiidae</taxon>
        <taxon>Plasmodium</taxon>
        <taxon>Plasmodium (Plasmodium)</taxon>
    </lineage>
</organism>
<protein>
    <submittedName>
        <fullName evidence="2">Uncharacterized protein</fullName>
    </submittedName>
</protein>
<name>A0A1A8WYC5_PLAOA</name>